<proteinExistence type="predicted"/>
<name>A0A9P0AWU8_BRAAE</name>
<evidence type="ECO:0000313" key="8">
    <source>
        <dbReference type="EMBL" id="CAH0549750.1"/>
    </source>
</evidence>
<keyword evidence="6" id="KW-0175">Coiled coil</keyword>
<dbReference type="SMART" id="SM00980">
    <property type="entry name" value="THAP"/>
    <property type="match status" value="1"/>
</dbReference>
<dbReference type="SMART" id="SM00692">
    <property type="entry name" value="DM3"/>
    <property type="match status" value="1"/>
</dbReference>
<evidence type="ECO:0000256" key="3">
    <source>
        <dbReference type="ARBA" id="ARBA00022833"/>
    </source>
</evidence>
<keyword evidence="1" id="KW-0479">Metal-binding</keyword>
<keyword evidence="4 5" id="KW-0238">DNA-binding</keyword>
<evidence type="ECO:0000256" key="1">
    <source>
        <dbReference type="ARBA" id="ARBA00022723"/>
    </source>
</evidence>
<dbReference type="Pfam" id="PF05485">
    <property type="entry name" value="THAP"/>
    <property type="match status" value="1"/>
</dbReference>
<dbReference type="GO" id="GO:0000978">
    <property type="term" value="F:RNA polymerase II cis-regulatory region sequence-specific DNA binding"/>
    <property type="evidence" value="ECO:0007669"/>
    <property type="project" value="TreeGrafter"/>
</dbReference>
<feature type="domain" description="THAP-type" evidence="7">
    <location>
        <begin position="1"/>
        <end position="85"/>
    </location>
</feature>
<dbReference type="GO" id="GO:0008270">
    <property type="term" value="F:zinc ion binding"/>
    <property type="evidence" value="ECO:0007669"/>
    <property type="project" value="UniProtKB-KW"/>
</dbReference>
<evidence type="ECO:0000256" key="6">
    <source>
        <dbReference type="SAM" id="Coils"/>
    </source>
</evidence>
<dbReference type="InterPro" id="IPR038441">
    <property type="entry name" value="THAP_Znf_sf"/>
</dbReference>
<organism evidence="8 9">
    <name type="scientific">Brassicogethes aeneus</name>
    <name type="common">Rape pollen beetle</name>
    <name type="synonym">Meligethes aeneus</name>
    <dbReference type="NCBI Taxonomy" id="1431903"/>
    <lineage>
        <taxon>Eukaryota</taxon>
        <taxon>Metazoa</taxon>
        <taxon>Ecdysozoa</taxon>
        <taxon>Arthropoda</taxon>
        <taxon>Hexapoda</taxon>
        <taxon>Insecta</taxon>
        <taxon>Pterygota</taxon>
        <taxon>Neoptera</taxon>
        <taxon>Endopterygota</taxon>
        <taxon>Coleoptera</taxon>
        <taxon>Polyphaga</taxon>
        <taxon>Cucujiformia</taxon>
        <taxon>Nitidulidae</taxon>
        <taxon>Meligethinae</taxon>
        <taxon>Brassicogethes</taxon>
    </lineage>
</organism>
<dbReference type="Gene3D" id="6.20.210.20">
    <property type="entry name" value="THAP domain"/>
    <property type="match status" value="1"/>
</dbReference>
<feature type="coiled-coil region" evidence="6">
    <location>
        <begin position="167"/>
        <end position="194"/>
    </location>
</feature>
<dbReference type="PANTHER" id="PTHR46600:SF7">
    <property type="entry name" value="SI:DKEY-228B2.6-RELATED"/>
    <property type="match status" value="1"/>
</dbReference>
<dbReference type="AlphaFoldDB" id="A0A9P0AWU8"/>
<dbReference type="GO" id="GO:0005634">
    <property type="term" value="C:nucleus"/>
    <property type="evidence" value="ECO:0007669"/>
    <property type="project" value="TreeGrafter"/>
</dbReference>
<dbReference type="PANTHER" id="PTHR46600">
    <property type="entry name" value="THAP DOMAIN-CONTAINING"/>
    <property type="match status" value="1"/>
</dbReference>
<keyword evidence="2 5" id="KW-0863">Zinc-finger</keyword>
<evidence type="ECO:0000313" key="9">
    <source>
        <dbReference type="Proteomes" id="UP001154078"/>
    </source>
</evidence>
<dbReference type="GO" id="GO:0006357">
    <property type="term" value="P:regulation of transcription by RNA polymerase II"/>
    <property type="evidence" value="ECO:0007669"/>
    <property type="project" value="TreeGrafter"/>
</dbReference>
<evidence type="ECO:0000259" key="7">
    <source>
        <dbReference type="PROSITE" id="PS50950"/>
    </source>
</evidence>
<dbReference type="OrthoDB" id="7312725at2759"/>
<evidence type="ECO:0000256" key="4">
    <source>
        <dbReference type="ARBA" id="ARBA00023125"/>
    </source>
</evidence>
<dbReference type="Proteomes" id="UP001154078">
    <property type="component" value="Chromosome 11"/>
</dbReference>
<accession>A0A9P0AWU8</accession>
<dbReference type="SUPFAM" id="SSF57716">
    <property type="entry name" value="Glucocorticoid receptor-like (DNA-binding domain)"/>
    <property type="match status" value="1"/>
</dbReference>
<dbReference type="GO" id="GO:0003700">
    <property type="term" value="F:DNA-binding transcription factor activity"/>
    <property type="evidence" value="ECO:0007669"/>
    <property type="project" value="TreeGrafter"/>
</dbReference>
<dbReference type="InterPro" id="IPR026516">
    <property type="entry name" value="THAP1/10"/>
</dbReference>
<protein>
    <recommendedName>
        <fullName evidence="7">THAP-type domain-containing protein</fullName>
    </recommendedName>
</protein>
<sequence>MGKCVVTVCPSRSETSSILNKPISFFHFPKNPVRKAQWVKTINRDPQWIPATGSRICSLHFDEKYVILNTRGYRHLSPDAIPTINLTKQMFHDKSTQTTEVISPSPFIVVGSSLPTTSQSFDEKNSLFSPGKDVIFTIGDLDTPREKKLKFEIKRLNFICEKRRKIVKKTQEKNRRLTKKVDNLTSLLNDLKNKSLLDSDKNIIKLF</sequence>
<evidence type="ECO:0000256" key="5">
    <source>
        <dbReference type="PROSITE-ProRule" id="PRU00309"/>
    </source>
</evidence>
<evidence type="ECO:0000256" key="2">
    <source>
        <dbReference type="ARBA" id="ARBA00022771"/>
    </source>
</evidence>
<gene>
    <name evidence="8" type="ORF">MELIAE_LOCUS2794</name>
</gene>
<dbReference type="EMBL" id="OV121142">
    <property type="protein sequence ID" value="CAH0549750.1"/>
    <property type="molecule type" value="Genomic_DNA"/>
</dbReference>
<keyword evidence="3" id="KW-0862">Zinc</keyword>
<reference evidence="8" key="1">
    <citation type="submission" date="2021-12" db="EMBL/GenBank/DDBJ databases">
        <authorList>
            <person name="King R."/>
        </authorList>
    </citation>
    <scope>NUCLEOTIDE SEQUENCE</scope>
</reference>
<keyword evidence="9" id="KW-1185">Reference proteome</keyword>
<dbReference type="InterPro" id="IPR006612">
    <property type="entry name" value="THAP_Znf"/>
</dbReference>
<dbReference type="PROSITE" id="PS50950">
    <property type="entry name" value="ZF_THAP"/>
    <property type="match status" value="1"/>
</dbReference>